<comment type="caution">
    <text evidence="10">The sequence shown here is derived from an EMBL/GenBank/DDBJ whole genome shotgun (WGS) entry which is preliminary data.</text>
</comment>
<dbReference type="Pfam" id="PF03372">
    <property type="entry name" value="Exo_endo_phos"/>
    <property type="match status" value="1"/>
</dbReference>
<feature type="binding site" evidence="7">
    <location>
        <position position="7"/>
    </location>
    <ligand>
        <name>Mg(2+)</name>
        <dbReference type="ChEBI" id="CHEBI:18420"/>
        <label>1</label>
    </ligand>
</feature>
<dbReference type="STRING" id="1802338.A2541_02865"/>
<feature type="active site" description="Proton acceptor" evidence="6">
    <location>
        <position position="251"/>
    </location>
</feature>
<keyword evidence="5 7" id="KW-0460">Magnesium</keyword>
<keyword evidence="3 7" id="KW-0479">Metal-binding</keyword>
<dbReference type="GO" id="GO:0046872">
    <property type="term" value="F:metal ion binding"/>
    <property type="evidence" value="ECO:0007669"/>
    <property type="project" value="UniProtKB-KW"/>
</dbReference>
<comment type="similarity">
    <text evidence="2">Belongs to the DNA repair enzymes AP/ExoA family.</text>
</comment>
<feature type="binding site" evidence="7">
    <location>
        <position position="251"/>
    </location>
    <ligand>
        <name>Mg(2+)</name>
        <dbReference type="ChEBI" id="CHEBI:18420"/>
        <label>1</label>
    </ligand>
</feature>
<dbReference type="PROSITE" id="PS00726">
    <property type="entry name" value="AP_NUCLEASE_F1_1"/>
    <property type="match status" value="1"/>
</dbReference>
<dbReference type="NCBIfam" id="TIGR00195">
    <property type="entry name" value="exoDNase_III"/>
    <property type="match status" value="1"/>
</dbReference>
<dbReference type="InterPro" id="IPR036691">
    <property type="entry name" value="Endo/exonu/phosph_ase_sf"/>
</dbReference>
<evidence type="ECO:0000259" key="9">
    <source>
        <dbReference type="Pfam" id="PF03372"/>
    </source>
</evidence>
<dbReference type="InterPro" id="IPR020847">
    <property type="entry name" value="AP_endonuclease_F1_BS"/>
</dbReference>
<dbReference type="InterPro" id="IPR004808">
    <property type="entry name" value="AP_endonuc_1"/>
</dbReference>
<dbReference type="PROSITE" id="PS51435">
    <property type="entry name" value="AP_NUCLEASE_F1_4"/>
    <property type="match status" value="1"/>
</dbReference>
<dbReference type="Gene3D" id="3.60.10.10">
    <property type="entry name" value="Endonuclease/exonuclease/phosphatase"/>
    <property type="match status" value="1"/>
</dbReference>
<dbReference type="PROSITE" id="PS00727">
    <property type="entry name" value="AP_NUCLEASE_F1_2"/>
    <property type="match status" value="1"/>
</dbReference>
<dbReference type="GO" id="GO:0003677">
    <property type="term" value="F:DNA binding"/>
    <property type="evidence" value="ECO:0007669"/>
    <property type="project" value="InterPro"/>
</dbReference>
<dbReference type="GO" id="GO:0008311">
    <property type="term" value="F:double-stranded DNA 3'-5' DNA exonuclease activity"/>
    <property type="evidence" value="ECO:0007669"/>
    <property type="project" value="TreeGrafter"/>
</dbReference>
<dbReference type="InterPro" id="IPR005135">
    <property type="entry name" value="Endo/exonuclease/phosphatase"/>
</dbReference>
<evidence type="ECO:0000256" key="8">
    <source>
        <dbReference type="PIRSR" id="PIRSR604808-3"/>
    </source>
</evidence>
<feature type="site" description="Transition state stabilizer" evidence="8">
    <location>
        <position position="156"/>
    </location>
</feature>
<evidence type="ECO:0000256" key="5">
    <source>
        <dbReference type="ARBA" id="ARBA00022842"/>
    </source>
</evidence>
<evidence type="ECO:0000256" key="3">
    <source>
        <dbReference type="ARBA" id="ARBA00022723"/>
    </source>
</evidence>
<feature type="site" description="Interaction with DNA substrate" evidence="8">
    <location>
        <position position="251"/>
    </location>
</feature>
<keyword evidence="7" id="KW-0464">Manganese</keyword>
<evidence type="ECO:0000256" key="1">
    <source>
        <dbReference type="ARBA" id="ARBA00001936"/>
    </source>
</evidence>
<evidence type="ECO:0000256" key="7">
    <source>
        <dbReference type="PIRSR" id="PIRSR604808-2"/>
    </source>
</evidence>
<dbReference type="GO" id="GO:0008081">
    <property type="term" value="F:phosphoric diester hydrolase activity"/>
    <property type="evidence" value="ECO:0007669"/>
    <property type="project" value="TreeGrafter"/>
</dbReference>
<comment type="cofactor">
    <cofactor evidence="1">
        <name>Mn(2+)</name>
        <dbReference type="ChEBI" id="CHEBI:29035"/>
    </cofactor>
</comment>
<dbReference type="GO" id="GO:0006284">
    <property type="term" value="P:base-excision repair"/>
    <property type="evidence" value="ECO:0007669"/>
    <property type="project" value="TreeGrafter"/>
</dbReference>
<accession>A0A1G2PEW0</accession>
<feature type="binding site" evidence="7">
    <location>
        <position position="154"/>
    </location>
    <ligand>
        <name>Mg(2+)</name>
        <dbReference type="ChEBI" id="CHEBI:18420"/>
        <label>1</label>
    </ligand>
</feature>
<keyword evidence="4" id="KW-0378">Hydrolase</keyword>
<evidence type="ECO:0000313" key="10">
    <source>
        <dbReference type="EMBL" id="OHA46122.1"/>
    </source>
</evidence>
<name>A0A1G2PEW0_9BACT</name>
<feature type="binding site" evidence="7">
    <location>
        <position position="156"/>
    </location>
    <ligand>
        <name>Mg(2+)</name>
        <dbReference type="ChEBI" id="CHEBI:18420"/>
        <label>1</label>
    </ligand>
</feature>
<feature type="domain" description="Endonuclease/exonuclease/phosphatase" evidence="9">
    <location>
        <begin position="4"/>
        <end position="251"/>
    </location>
</feature>
<dbReference type="InterPro" id="IPR020848">
    <property type="entry name" value="AP_endonuclease_F1_CS"/>
</dbReference>
<evidence type="ECO:0000256" key="6">
    <source>
        <dbReference type="PIRSR" id="PIRSR604808-1"/>
    </source>
</evidence>
<sequence>MKLISWNVNGLRAFHKKGTFNSIFELDPDIFCLQETKAHPDQLPAEVKNPAGYQAYFDHSKLKKGYSGVAIYIKSKFKDQIVKVEDGMGKNELDQEGRFLALFLEDKTVIITCYFPNGGGGEDRLSFKMEYYKEFLNYIENLRKKDYLVIFCGDINTAHNEIDIARPKENENHTGFLRMERDWLDKIISLGWTDSFRHLHSQEIKYSWWDMKTFARDRNIGWRLDYFFISPNLLPRLKFAQILDNILGSDHCPVWLELK</sequence>
<feature type="site" description="Important for catalytic activity" evidence="8">
    <location>
        <position position="225"/>
    </location>
</feature>
<evidence type="ECO:0000256" key="2">
    <source>
        <dbReference type="ARBA" id="ARBA00007092"/>
    </source>
</evidence>
<feature type="active site" evidence="6">
    <location>
        <position position="114"/>
    </location>
</feature>
<dbReference type="PANTHER" id="PTHR22748:SF6">
    <property type="entry name" value="DNA-(APURINIC OR APYRIMIDINIC SITE) ENDONUCLEASE"/>
    <property type="match status" value="1"/>
</dbReference>
<dbReference type="AlphaFoldDB" id="A0A1G2PEW0"/>
<reference evidence="10 11" key="1">
    <citation type="journal article" date="2016" name="Nat. Commun.">
        <title>Thousands of microbial genomes shed light on interconnected biogeochemical processes in an aquifer system.</title>
        <authorList>
            <person name="Anantharaman K."/>
            <person name="Brown C.T."/>
            <person name="Hug L.A."/>
            <person name="Sharon I."/>
            <person name="Castelle C.J."/>
            <person name="Probst A.J."/>
            <person name="Thomas B.C."/>
            <person name="Singh A."/>
            <person name="Wilkins M.J."/>
            <person name="Karaoz U."/>
            <person name="Brodie E.L."/>
            <person name="Williams K.H."/>
            <person name="Hubbard S.S."/>
            <person name="Banfield J.F."/>
        </authorList>
    </citation>
    <scope>NUCLEOTIDE SEQUENCE [LARGE SCALE GENOMIC DNA]</scope>
</reference>
<feature type="binding site" evidence="7">
    <location>
        <position position="35"/>
    </location>
    <ligand>
        <name>Mg(2+)</name>
        <dbReference type="ChEBI" id="CHEBI:18420"/>
        <label>1</label>
    </ligand>
</feature>
<dbReference type="PANTHER" id="PTHR22748">
    <property type="entry name" value="AP ENDONUCLEASE"/>
    <property type="match status" value="1"/>
</dbReference>
<dbReference type="EMBL" id="MHSQ01000035">
    <property type="protein sequence ID" value="OHA46122.1"/>
    <property type="molecule type" value="Genomic_DNA"/>
</dbReference>
<evidence type="ECO:0000256" key="4">
    <source>
        <dbReference type="ARBA" id="ARBA00022801"/>
    </source>
</evidence>
<dbReference type="GO" id="GO:0003906">
    <property type="term" value="F:DNA-(apurinic or apyrimidinic site) endonuclease activity"/>
    <property type="evidence" value="ECO:0007669"/>
    <property type="project" value="TreeGrafter"/>
</dbReference>
<dbReference type="NCBIfam" id="TIGR00633">
    <property type="entry name" value="xth"/>
    <property type="match status" value="1"/>
</dbReference>
<comment type="cofactor">
    <cofactor evidence="7">
        <name>Mg(2+)</name>
        <dbReference type="ChEBI" id="CHEBI:18420"/>
    </cofactor>
    <cofactor evidence="7">
        <name>Mn(2+)</name>
        <dbReference type="ChEBI" id="CHEBI:29035"/>
    </cofactor>
    <text evidence="7">Probably binds two magnesium or manganese ions per subunit.</text>
</comment>
<proteinExistence type="inferred from homology"/>
<feature type="binding site" evidence="7">
    <location>
        <position position="250"/>
    </location>
    <ligand>
        <name>Mg(2+)</name>
        <dbReference type="ChEBI" id="CHEBI:18420"/>
        <label>1</label>
    </ligand>
</feature>
<dbReference type="Proteomes" id="UP000176965">
    <property type="component" value="Unassembled WGS sequence"/>
</dbReference>
<gene>
    <name evidence="10" type="ORF">A2541_02865</name>
</gene>
<feature type="active site" description="Proton donor/acceptor" evidence="6">
    <location>
        <position position="154"/>
    </location>
</feature>
<dbReference type="SUPFAM" id="SSF56219">
    <property type="entry name" value="DNase I-like"/>
    <property type="match status" value="1"/>
</dbReference>
<evidence type="ECO:0000313" key="11">
    <source>
        <dbReference type="Proteomes" id="UP000176965"/>
    </source>
</evidence>
<organism evidence="10 11">
    <name type="scientific">Candidatus Taylorbacteria bacterium RIFOXYD2_FULL_36_9</name>
    <dbReference type="NCBI Taxonomy" id="1802338"/>
    <lineage>
        <taxon>Bacteria</taxon>
        <taxon>Candidatus Tayloriibacteriota</taxon>
    </lineage>
</organism>
<protein>
    <submittedName>
        <fullName evidence="10">Exodeoxyribonuclease III</fullName>
    </submittedName>
</protein>